<evidence type="ECO:0000313" key="3">
    <source>
        <dbReference type="Proteomes" id="UP000238296"/>
    </source>
</evidence>
<dbReference type="RefSeq" id="WP_083341807.1">
    <property type="nucleotide sequence ID" value="NZ_MLQM01000078.1"/>
</dbReference>
<evidence type="ECO:0000313" key="2">
    <source>
        <dbReference type="EMBL" id="PQM47292.1"/>
    </source>
</evidence>
<dbReference type="EMBL" id="PPEA01000359">
    <property type="protein sequence ID" value="PQM47292.1"/>
    <property type="molecule type" value="Genomic_DNA"/>
</dbReference>
<feature type="chain" id="PRO_5039647808" evidence="1">
    <location>
        <begin position="26"/>
        <end position="137"/>
    </location>
</feature>
<sequence>MWYVKTIGATAIIAAGLIAAPAANAGAHTVTYALWVDGPAPNGFSVSYVVNEPVDQQSPSRGNDPNLFLAPGQVWTRETTMDDPTQWAYMVAVYKNASANPVGTHCEIRVDGVVQANGVSVCSIRQLHAGSGPPGTM</sequence>
<accession>A0A2S8BKS9</accession>
<gene>
    <name evidence="2" type="ORF">C1Y40_02526</name>
</gene>
<proteinExistence type="predicted"/>
<organism evidence="2 3">
    <name type="scientific">Mycobacterium talmoniae</name>
    <dbReference type="NCBI Taxonomy" id="1858794"/>
    <lineage>
        <taxon>Bacteria</taxon>
        <taxon>Bacillati</taxon>
        <taxon>Actinomycetota</taxon>
        <taxon>Actinomycetes</taxon>
        <taxon>Mycobacteriales</taxon>
        <taxon>Mycobacteriaceae</taxon>
        <taxon>Mycobacterium</taxon>
    </lineage>
</organism>
<name>A0A2S8BKS9_9MYCO</name>
<feature type="signal peptide" evidence="1">
    <location>
        <begin position="1"/>
        <end position="25"/>
    </location>
</feature>
<evidence type="ECO:0000256" key="1">
    <source>
        <dbReference type="SAM" id="SignalP"/>
    </source>
</evidence>
<dbReference type="AlphaFoldDB" id="A0A2S8BKS9"/>
<dbReference type="Proteomes" id="UP000238296">
    <property type="component" value="Unassembled WGS sequence"/>
</dbReference>
<comment type="caution">
    <text evidence="2">The sequence shown here is derived from an EMBL/GenBank/DDBJ whole genome shotgun (WGS) entry which is preliminary data.</text>
</comment>
<protein>
    <submittedName>
        <fullName evidence="2">Uncharacterized protein</fullName>
    </submittedName>
</protein>
<keyword evidence="1" id="KW-0732">Signal</keyword>
<reference evidence="2 3" key="1">
    <citation type="journal article" date="2017" name="Int. J. Syst. Evol. Microbiol.">
        <title>Mycobacterium talmoniae sp. nov., a slowly growing mycobacterium isolated from human respiratory samples.</title>
        <authorList>
            <person name="Davidson R.M."/>
            <person name="DeGroote M.A."/>
            <person name="Marola J.L."/>
            <person name="Buss S."/>
            <person name="Jones V."/>
            <person name="McNeil M.R."/>
            <person name="Freifeld A.G."/>
            <person name="Elaine Epperson L."/>
            <person name="Hasan N.A."/>
            <person name="Jackson M."/>
            <person name="Iwen P.C."/>
            <person name="Salfinger M."/>
            <person name="Strong M."/>
        </authorList>
    </citation>
    <scope>NUCLEOTIDE SEQUENCE [LARGE SCALE GENOMIC DNA]</scope>
    <source>
        <strain evidence="2 3">ATCC BAA-2683</strain>
    </source>
</reference>